<evidence type="ECO:0000259" key="5">
    <source>
        <dbReference type="PROSITE" id="PS50404"/>
    </source>
</evidence>
<keyword evidence="2 7" id="KW-0808">Transferase</keyword>
<dbReference type="InterPro" id="IPR004046">
    <property type="entry name" value="GST_C"/>
</dbReference>
<reference evidence="7" key="1">
    <citation type="submission" date="2020-01" db="EMBL/GenBank/DDBJ databases">
        <authorList>
            <person name="Wang H."/>
            <person name="Dong B."/>
            <person name="Sang D."/>
        </authorList>
    </citation>
    <scope>NUCLEOTIDE SEQUENCE</scope>
    <source>
        <tissue evidence="7">Ovary</tissue>
    </source>
</reference>
<dbReference type="InterPro" id="IPR010987">
    <property type="entry name" value="Glutathione-S-Trfase_C-like"/>
</dbReference>
<dbReference type="InterPro" id="IPR036249">
    <property type="entry name" value="Thioredoxin-like_sf"/>
</dbReference>
<evidence type="ECO:0000313" key="7">
    <source>
        <dbReference type="EMBL" id="QIM41217.1"/>
    </source>
</evidence>
<dbReference type="GO" id="GO:0004364">
    <property type="term" value="F:glutathione transferase activity"/>
    <property type="evidence" value="ECO:0007669"/>
    <property type="project" value="UniProtKB-EC"/>
</dbReference>
<dbReference type="CDD" id="cd03039">
    <property type="entry name" value="GST_N_Sigma_like"/>
    <property type="match status" value="1"/>
</dbReference>
<comment type="catalytic activity">
    <reaction evidence="4">
        <text>RX + glutathione = an S-substituted glutathione + a halide anion + H(+)</text>
        <dbReference type="Rhea" id="RHEA:16437"/>
        <dbReference type="ChEBI" id="CHEBI:15378"/>
        <dbReference type="ChEBI" id="CHEBI:16042"/>
        <dbReference type="ChEBI" id="CHEBI:17792"/>
        <dbReference type="ChEBI" id="CHEBI:57925"/>
        <dbReference type="ChEBI" id="CHEBI:90779"/>
        <dbReference type="EC" id="2.5.1.18"/>
    </reaction>
</comment>
<dbReference type="PROSITE" id="PS50405">
    <property type="entry name" value="GST_CTER"/>
    <property type="match status" value="1"/>
</dbReference>
<dbReference type="PANTHER" id="PTHR11571">
    <property type="entry name" value="GLUTATHIONE S-TRANSFERASE"/>
    <property type="match status" value="1"/>
</dbReference>
<dbReference type="SFLD" id="SFLDG00363">
    <property type="entry name" value="AMPS_(cytGST):_Alpha-__Mu-__Pi"/>
    <property type="match status" value="1"/>
</dbReference>
<dbReference type="SFLD" id="SFLDS00019">
    <property type="entry name" value="Glutathione_Transferase_(cytos"/>
    <property type="match status" value="1"/>
</dbReference>
<dbReference type="InterPro" id="IPR050213">
    <property type="entry name" value="GST_superfamily"/>
</dbReference>
<dbReference type="FunFam" id="1.20.1050.10:FF:000030">
    <property type="entry name" value="Glutathione S-transferase S1"/>
    <property type="match status" value="1"/>
</dbReference>
<dbReference type="Pfam" id="PF02798">
    <property type="entry name" value="GST_N"/>
    <property type="match status" value="1"/>
</dbReference>
<dbReference type="PROSITE" id="PS50404">
    <property type="entry name" value="GST_NTER"/>
    <property type="match status" value="1"/>
</dbReference>
<sequence>MAPKCKLTYFAIMGLGEPIRYLLSYGKIEFEDNRIEFEKWPPLKASMPFGQMPLLEIDGKKMIQSTAICRYLGKKLGLAGENEWESAQIDMAVDTITDLRLKLSDYYWEPDEAIKQKKKETVFNETLPFYLERLNVLVKENGGYLAAGKLSWGDIFFAALCDYMNCAAKFDITKDYPNLASLKKKISELPAIKDWISRRPVTEL</sequence>
<protein>
    <recommendedName>
        <fullName evidence="1">glutathione transferase</fullName>
        <ecNumber evidence="1">2.5.1.18</ecNumber>
    </recommendedName>
</protein>
<dbReference type="AlphaFoldDB" id="A0A6G8HJZ6"/>
<dbReference type="Gene3D" id="3.40.30.10">
    <property type="entry name" value="Glutaredoxin"/>
    <property type="match status" value="1"/>
</dbReference>
<evidence type="ECO:0000256" key="4">
    <source>
        <dbReference type="ARBA" id="ARBA00047960"/>
    </source>
</evidence>
<feature type="domain" description="GST N-terminal" evidence="5">
    <location>
        <begin position="3"/>
        <end position="80"/>
    </location>
</feature>
<dbReference type="PANTHER" id="PTHR11571:SF224">
    <property type="entry name" value="HEMATOPOIETIC PROSTAGLANDIN D SYNTHASE"/>
    <property type="match status" value="1"/>
</dbReference>
<feature type="domain" description="GST C-terminal" evidence="6">
    <location>
        <begin position="82"/>
        <end position="204"/>
    </location>
</feature>
<dbReference type="SUPFAM" id="SSF52833">
    <property type="entry name" value="Thioredoxin-like"/>
    <property type="match status" value="1"/>
</dbReference>
<dbReference type="SUPFAM" id="SSF47616">
    <property type="entry name" value="GST C-terminal domain-like"/>
    <property type="match status" value="1"/>
</dbReference>
<proteinExistence type="evidence at transcript level"/>
<dbReference type="CDD" id="cd03192">
    <property type="entry name" value="GST_C_Sigma_like"/>
    <property type="match status" value="1"/>
</dbReference>
<dbReference type="Pfam" id="PF14497">
    <property type="entry name" value="GST_C_3"/>
    <property type="match status" value="1"/>
</dbReference>
<accession>A0A6G8HJZ6</accession>
<dbReference type="EMBL" id="MN970019">
    <property type="protein sequence ID" value="QIM41217.1"/>
    <property type="molecule type" value="mRNA"/>
</dbReference>
<evidence type="ECO:0000259" key="6">
    <source>
        <dbReference type="PROSITE" id="PS50405"/>
    </source>
</evidence>
<dbReference type="InterPro" id="IPR004045">
    <property type="entry name" value="Glutathione_S-Trfase_N"/>
</dbReference>
<dbReference type="Gene3D" id="1.20.1050.10">
    <property type="match status" value="1"/>
</dbReference>
<dbReference type="SFLD" id="SFLDG01205">
    <property type="entry name" value="AMPS.1"/>
    <property type="match status" value="1"/>
</dbReference>
<name>A0A6G8HJZ6_CALIT</name>
<evidence type="ECO:0000256" key="1">
    <source>
        <dbReference type="ARBA" id="ARBA00012452"/>
    </source>
</evidence>
<dbReference type="GO" id="GO:0004602">
    <property type="term" value="F:glutathione peroxidase activity"/>
    <property type="evidence" value="ECO:0007669"/>
    <property type="project" value="UniProtKB-ARBA"/>
</dbReference>
<dbReference type="InterPro" id="IPR040079">
    <property type="entry name" value="Glutathione_S-Trfase"/>
</dbReference>
<dbReference type="FunFam" id="3.40.30.10:FF:000035">
    <property type="entry name" value="hematopoietic prostaglandin D synthase"/>
    <property type="match status" value="1"/>
</dbReference>
<organism evidence="7">
    <name type="scientific">Calliptamus italicus</name>
    <name type="common">Italian locust</name>
    <dbReference type="NCBI Taxonomy" id="334752"/>
    <lineage>
        <taxon>Eukaryota</taxon>
        <taxon>Metazoa</taxon>
        <taxon>Ecdysozoa</taxon>
        <taxon>Arthropoda</taxon>
        <taxon>Hexapoda</taxon>
        <taxon>Insecta</taxon>
        <taxon>Pterygota</taxon>
        <taxon>Neoptera</taxon>
        <taxon>Polyneoptera</taxon>
        <taxon>Orthoptera</taxon>
        <taxon>Caelifera</taxon>
        <taxon>Acrididea</taxon>
        <taxon>Acridomorpha</taxon>
        <taxon>Acridoidea</taxon>
        <taxon>Acrididae</taxon>
        <taxon>Calliptaminae</taxon>
        <taxon>Calliptamus</taxon>
    </lineage>
</organism>
<dbReference type="InterPro" id="IPR036282">
    <property type="entry name" value="Glutathione-S-Trfase_C_sf"/>
</dbReference>
<comment type="similarity">
    <text evidence="3">Belongs to the GST superfamily. Sigma family.</text>
</comment>
<dbReference type="GO" id="GO:0006749">
    <property type="term" value="P:glutathione metabolic process"/>
    <property type="evidence" value="ECO:0007669"/>
    <property type="project" value="TreeGrafter"/>
</dbReference>
<evidence type="ECO:0000256" key="3">
    <source>
        <dbReference type="ARBA" id="ARBA00038317"/>
    </source>
</evidence>
<evidence type="ECO:0000256" key="2">
    <source>
        <dbReference type="ARBA" id="ARBA00022679"/>
    </source>
</evidence>
<dbReference type="EC" id="2.5.1.18" evidence="1"/>